<feature type="transmembrane region" description="Helical" evidence="2">
    <location>
        <begin position="138"/>
        <end position="159"/>
    </location>
</feature>
<feature type="transmembrane region" description="Helical" evidence="2">
    <location>
        <begin position="98"/>
        <end position="118"/>
    </location>
</feature>
<evidence type="ECO:0000313" key="5">
    <source>
        <dbReference type="Proteomes" id="UP000256485"/>
    </source>
</evidence>
<feature type="domain" description="Phosphatidic acid phosphatase type 2/haloperoxidase" evidence="3">
    <location>
        <begin position="98"/>
        <end position="213"/>
    </location>
</feature>
<feature type="transmembrane region" description="Helical" evidence="2">
    <location>
        <begin position="21"/>
        <end position="38"/>
    </location>
</feature>
<comment type="caution">
    <text evidence="4">The sequence shown here is derived from an EMBL/GenBank/DDBJ whole genome shotgun (WGS) entry which is preliminary data.</text>
</comment>
<dbReference type="SMART" id="SM00014">
    <property type="entry name" value="acidPPc"/>
    <property type="match status" value="1"/>
</dbReference>
<keyword evidence="2" id="KW-0472">Membrane</keyword>
<feature type="region of interest" description="Disordered" evidence="1">
    <location>
        <begin position="255"/>
        <end position="318"/>
    </location>
</feature>
<feature type="transmembrane region" description="Helical" evidence="2">
    <location>
        <begin position="171"/>
        <end position="189"/>
    </location>
</feature>
<keyword evidence="2" id="KW-1133">Transmembrane helix</keyword>
<name>A0A3D9V3V9_THECX</name>
<keyword evidence="2" id="KW-0812">Transmembrane</keyword>
<sequence>MEARRQGVHRDEPAGRSAWRLLPLVLFVAVLAIFADLARQGPLLRLDVWVASIWTFQGPYEYPVADAFDRIGQRLVCLPLLLGVAFFLARRLGTIRPLVLAVGATLFLNFVVGVLKLASGRESPRTGGPELFVGDNVLFPSGHTANVVFVYGLTAALLVRYGHVPTRVRRALVVAVGLILVLMIVISVYRHTHWFSDLIAGAMIGGAVLQLSLDIDRGWSGVVRLVRRLSGPAWGVVQWGVAVVRRRVMPASPAHRTVLEPSEADRVSAHQERSLETPTGDPMSSTSKAASPPRSRLPRGRSGESSQREQVAGPHGRP</sequence>
<evidence type="ECO:0000256" key="1">
    <source>
        <dbReference type="SAM" id="MobiDB-lite"/>
    </source>
</evidence>
<evidence type="ECO:0000256" key="2">
    <source>
        <dbReference type="SAM" id="Phobius"/>
    </source>
</evidence>
<dbReference type="EMBL" id="QTUC01000001">
    <property type="protein sequence ID" value="REF35373.1"/>
    <property type="molecule type" value="Genomic_DNA"/>
</dbReference>
<feature type="transmembrane region" description="Helical" evidence="2">
    <location>
        <begin position="71"/>
        <end position="89"/>
    </location>
</feature>
<dbReference type="InterPro" id="IPR000326">
    <property type="entry name" value="PAP2/HPO"/>
</dbReference>
<evidence type="ECO:0000259" key="3">
    <source>
        <dbReference type="SMART" id="SM00014"/>
    </source>
</evidence>
<evidence type="ECO:0000313" key="4">
    <source>
        <dbReference type="EMBL" id="REF35373.1"/>
    </source>
</evidence>
<accession>A0A3D9V3V9</accession>
<dbReference type="AlphaFoldDB" id="A0A3D9V3V9"/>
<gene>
    <name evidence="4" type="ORF">DFJ64_0752</name>
</gene>
<proteinExistence type="predicted"/>
<dbReference type="Pfam" id="PF01569">
    <property type="entry name" value="PAP2"/>
    <property type="match status" value="1"/>
</dbReference>
<feature type="compositionally biased region" description="Basic and acidic residues" evidence="1">
    <location>
        <begin position="263"/>
        <end position="275"/>
    </location>
</feature>
<dbReference type="RefSeq" id="WP_170152484.1">
    <property type="nucleotide sequence ID" value="NZ_QTUC01000001.1"/>
</dbReference>
<protein>
    <submittedName>
        <fullName evidence="4">Membrane-associated phospholipid phosphatase</fullName>
    </submittedName>
</protein>
<dbReference type="InterPro" id="IPR036938">
    <property type="entry name" value="PAP2/HPO_sf"/>
</dbReference>
<dbReference type="Proteomes" id="UP000256485">
    <property type="component" value="Unassembled WGS sequence"/>
</dbReference>
<dbReference type="CDD" id="cd03392">
    <property type="entry name" value="PAP2_like_2"/>
    <property type="match status" value="1"/>
</dbReference>
<dbReference type="SUPFAM" id="SSF48317">
    <property type="entry name" value="Acid phosphatase/Vanadium-dependent haloperoxidase"/>
    <property type="match status" value="1"/>
</dbReference>
<organism evidence="4 5">
    <name type="scientific">Thermasporomyces composti</name>
    <dbReference type="NCBI Taxonomy" id="696763"/>
    <lineage>
        <taxon>Bacteria</taxon>
        <taxon>Bacillati</taxon>
        <taxon>Actinomycetota</taxon>
        <taxon>Actinomycetes</taxon>
        <taxon>Propionibacteriales</taxon>
        <taxon>Nocardioidaceae</taxon>
        <taxon>Thermasporomyces</taxon>
    </lineage>
</organism>
<reference evidence="4 5" key="1">
    <citation type="submission" date="2018-08" db="EMBL/GenBank/DDBJ databases">
        <title>Sequencing the genomes of 1000 actinobacteria strains.</title>
        <authorList>
            <person name="Klenk H.-P."/>
        </authorList>
    </citation>
    <scope>NUCLEOTIDE SEQUENCE [LARGE SCALE GENOMIC DNA]</scope>
    <source>
        <strain evidence="4 5">DSM 22891</strain>
    </source>
</reference>
<dbReference type="Gene3D" id="1.20.144.10">
    <property type="entry name" value="Phosphatidic acid phosphatase type 2/haloperoxidase"/>
    <property type="match status" value="1"/>
</dbReference>
<keyword evidence="5" id="KW-1185">Reference proteome</keyword>